<name>A0AAV3GGG6_ENTFL</name>
<sequence length="93" mass="11007">MYNFFALFLHQAVKNSYKTSIYKLGFTTAVSIFRKVEKNKKELKPYKIKVLALFFYKQKKARYLPLHFLSHYLSKTTSFSFSIGDFGYCIEHG</sequence>
<proteinExistence type="predicted"/>
<evidence type="ECO:0000313" key="2">
    <source>
        <dbReference type="Proteomes" id="UP000004117"/>
    </source>
</evidence>
<dbReference type="AlphaFoldDB" id="A0AAV3GGG6"/>
<reference evidence="1 2" key="1">
    <citation type="submission" date="2012-04" db="EMBL/GenBank/DDBJ databases">
        <authorList>
            <person name="Weinstock G."/>
            <person name="Sodergren E."/>
            <person name="Lobos E.A."/>
            <person name="Fulton L."/>
            <person name="Fulton R."/>
            <person name="Courtney L."/>
            <person name="Fronick C."/>
            <person name="O'Laughlin M."/>
            <person name="Godfrey J."/>
            <person name="Wilson R.M."/>
            <person name="Miner T."/>
            <person name="Farmer C."/>
            <person name="Delehaunty K."/>
            <person name="Cordes M."/>
            <person name="Minx P."/>
            <person name="Tomlinson C."/>
            <person name="Chen J."/>
            <person name="Wollam A."/>
            <person name="Pepin K.H."/>
            <person name="Bhonagiri V."/>
            <person name="Zhang X."/>
            <person name="Suruliraj S."/>
            <person name="Warren W."/>
            <person name="Mitreva M."/>
            <person name="Mardis E.R."/>
            <person name="Wilson R.K."/>
        </authorList>
    </citation>
    <scope>NUCLEOTIDE SEQUENCE [LARGE SCALE GENOMIC DNA]</scope>
    <source>
        <strain evidence="1 2">ERV63</strain>
    </source>
</reference>
<evidence type="ECO:0000313" key="1">
    <source>
        <dbReference type="EMBL" id="EJV12087.1"/>
    </source>
</evidence>
<dbReference type="Proteomes" id="UP000004117">
    <property type="component" value="Unassembled WGS sequence"/>
</dbReference>
<dbReference type="EMBL" id="ALZR01000141">
    <property type="protein sequence ID" value="EJV12087.1"/>
    <property type="molecule type" value="Genomic_DNA"/>
</dbReference>
<gene>
    <name evidence="1" type="ORF">HMPREF1336_03369</name>
</gene>
<comment type="caution">
    <text evidence="1">The sequence shown here is derived from an EMBL/GenBank/DDBJ whole genome shotgun (WGS) entry which is preliminary data.</text>
</comment>
<protein>
    <submittedName>
        <fullName evidence="1">Uncharacterized protein</fullName>
    </submittedName>
</protein>
<organism evidence="1 2">
    <name type="scientific">Enterococcus faecalis ERV63</name>
    <dbReference type="NCBI Taxonomy" id="1134793"/>
    <lineage>
        <taxon>Bacteria</taxon>
        <taxon>Bacillati</taxon>
        <taxon>Bacillota</taxon>
        <taxon>Bacilli</taxon>
        <taxon>Lactobacillales</taxon>
        <taxon>Enterococcaceae</taxon>
        <taxon>Enterococcus</taxon>
    </lineage>
</organism>
<accession>A0AAV3GGG6</accession>